<dbReference type="PATRIC" id="fig|1122148.6.peg.841"/>
<dbReference type="Pfam" id="PF06458">
    <property type="entry name" value="MucBP"/>
    <property type="match status" value="2"/>
</dbReference>
<dbReference type="RefSeq" id="WP_054645813.1">
    <property type="nucleotide sequence ID" value="NZ_FUXS01000002.1"/>
</dbReference>
<organism evidence="4 5">
    <name type="scientific">Fructilactobacillus lindneri DSM 20690 = JCM 11027</name>
    <dbReference type="NCBI Taxonomy" id="1122148"/>
    <lineage>
        <taxon>Bacteria</taxon>
        <taxon>Bacillati</taxon>
        <taxon>Bacillota</taxon>
        <taxon>Bacilli</taxon>
        <taxon>Lactobacillales</taxon>
        <taxon>Lactobacillaceae</taxon>
        <taxon>Fructilactobacillus</taxon>
    </lineage>
</organism>
<evidence type="ECO:0000313" key="5">
    <source>
        <dbReference type="Proteomes" id="UP000051565"/>
    </source>
</evidence>
<feature type="compositionally biased region" description="Low complexity" evidence="2">
    <location>
        <begin position="31"/>
        <end position="50"/>
    </location>
</feature>
<sequence>MLNFIKKLLNHNNKNNSVVKKSHYDKKESELSNSHVSKQSSSQTSLTSNFSKSKLPISNGEISTTIFVNIVDENKKLLKSPLIIKTYLGNSIHIDIPSIHNYTFKNVSGISSTVIIPNQVITLHYVKDMGKPVMIYCFDFDTGKLLKTPEFITGKLEDPFNLKLPQLKDYKLNLLVGDLKGQFTNKSQNIICYYRHANWKIVQPVNYQVKIAIKTKVYQDPNEKIPYDIQLPIGSIWKVFKEVKTNQTLWLSLGGAEWIKADDVKLITKNHPKLTN</sequence>
<evidence type="ECO:0000313" key="4">
    <source>
        <dbReference type="EMBL" id="KRN78542.1"/>
    </source>
</evidence>
<protein>
    <recommendedName>
        <fullName evidence="3">MucBP domain-containing protein</fullName>
    </recommendedName>
</protein>
<dbReference type="Gene3D" id="3.10.20.320">
    <property type="entry name" value="Putative peptidoglycan bound protein (lpxtg motif)"/>
    <property type="match status" value="2"/>
</dbReference>
<dbReference type="Proteomes" id="UP000051565">
    <property type="component" value="Unassembled WGS sequence"/>
</dbReference>
<comment type="caution">
    <text evidence="4">The sequence shown here is derived from an EMBL/GenBank/DDBJ whole genome shotgun (WGS) entry which is preliminary data.</text>
</comment>
<evidence type="ECO:0000256" key="1">
    <source>
        <dbReference type="ARBA" id="ARBA00022737"/>
    </source>
</evidence>
<evidence type="ECO:0000256" key="2">
    <source>
        <dbReference type="SAM" id="MobiDB-lite"/>
    </source>
</evidence>
<feature type="region of interest" description="Disordered" evidence="2">
    <location>
        <begin position="28"/>
        <end position="50"/>
    </location>
</feature>
<name>A0A0R2JMX6_9LACO</name>
<gene>
    <name evidence="4" type="ORF">IV52_GL000818</name>
</gene>
<dbReference type="EMBL" id="JQBT01000033">
    <property type="protein sequence ID" value="KRN78542.1"/>
    <property type="molecule type" value="Genomic_DNA"/>
</dbReference>
<dbReference type="InterPro" id="IPR009459">
    <property type="entry name" value="MucBP_dom"/>
</dbReference>
<evidence type="ECO:0000259" key="3">
    <source>
        <dbReference type="Pfam" id="PF06458"/>
    </source>
</evidence>
<reference evidence="4 5" key="1">
    <citation type="journal article" date="2015" name="Genome Announc.">
        <title>Expanding the biotechnology potential of lactobacilli through comparative genomics of 213 strains and associated genera.</title>
        <authorList>
            <person name="Sun Z."/>
            <person name="Harris H.M."/>
            <person name="McCann A."/>
            <person name="Guo C."/>
            <person name="Argimon S."/>
            <person name="Zhang W."/>
            <person name="Yang X."/>
            <person name="Jeffery I.B."/>
            <person name="Cooney J.C."/>
            <person name="Kagawa T.F."/>
            <person name="Liu W."/>
            <person name="Song Y."/>
            <person name="Salvetti E."/>
            <person name="Wrobel A."/>
            <person name="Rasinkangas P."/>
            <person name="Parkhill J."/>
            <person name="Rea M.C."/>
            <person name="O'Sullivan O."/>
            <person name="Ritari J."/>
            <person name="Douillard F.P."/>
            <person name="Paul Ross R."/>
            <person name="Yang R."/>
            <person name="Briner A.E."/>
            <person name="Felis G.E."/>
            <person name="de Vos W.M."/>
            <person name="Barrangou R."/>
            <person name="Klaenhammer T.R."/>
            <person name="Caufield P.W."/>
            <person name="Cui Y."/>
            <person name="Zhang H."/>
            <person name="O'Toole P.W."/>
        </authorList>
    </citation>
    <scope>NUCLEOTIDE SEQUENCE [LARGE SCALE GENOMIC DNA]</scope>
    <source>
        <strain evidence="4 5">DSM 20690</strain>
    </source>
</reference>
<keyword evidence="1" id="KW-0677">Repeat</keyword>
<dbReference type="AlphaFoldDB" id="A0A0R2JMX6"/>
<feature type="domain" description="MucBP" evidence="3">
    <location>
        <begin position="132"/>
        <end position="195"/>
    </location>
</feature>
<keyword evidence="5" id="KW-1185">Reference proteome</keyword>
<proteinExistence type="predicted"/>
<accession>A0A0R2JMX6</accession>
<dbReference type="STRING" id="53444.AYR59_04050"/>
<feature type="domain" description="MucBP" evidence="3">
    <location>
        <begin position="66"/>
        <end position="125"/>
    </location>
</feature>